<dbReference type="InterPro" id="IPR036692">
    <property type="entry name" value="Shew3726-like_sf"/>
</dbReference>
<protein>
    <submittedName>
        <fullName evidence="1">DUF1488 domain-containing protein</fullName>
    </submittedName>
</protein>
<organism evidence="1 2">
    <name type="scientific">Plesiomonas shigelloides</name>
    <name type="common">Aeromonas shigelloides</name>
    <dbReference type="NCBI Taxonomy" id="703"/>
    <lineage>
        <taxon>Bacteria</taxon>
        <taxon>Pseudomonadati</taxon>
        <taxon>Pseudomonadota</taxon>
        <taxon>Gammaproteobacteria</taxon>
        <taxon>Enterobacterales</taxon>
        <taxon>Enterobacteriaceae</taxon>
        <taxon>Plesiomonas</taxon>
    </lineage>
</organism>
<dbReference type="InterPro" id="IPR009962">
    <property type="entry name" value="DUF1488"/>
</dbReference>
<evidence type="ECO:0000313" key="1">
    <source>
        <dbReference type="EMBL" id="MBO1109690.1"/>
    </source>
</evidence>
<gene>
    <name evidence="1" type="ORF">J2R62_16035</name>
</gene>
<dbReference type="Pfam" id="PF07369">
    <property type="entry name" value="DUF1488"/>
    <property type="match status" value="1"/>
</dbReference>
<dbReference type="KEGG" id="pshi:SAMEA2665130_0313"/>
<sequence>MNQAILFPELERWSDELQQVVFPAMVQGMRIECRIGLHALGVRAGCFVAPEQALAIFRQWRWDIEEEAEEAIRQDAFDDLGMIHLQ</sequence>
<name>A0A379CL32_PLESH</name>
<proteinExistence type="predicted"/>
<comment type="caution">
    <text evidence="1">The sequence shown here is derived from an EMBL/GenBank/DDBJ whole genome shotgun (WGS) entry which is preliminary data.</text>
</comment>
<dbReference type="AlphaFoldDB" id="A0A379CL32"/>
<dbReference type="Gene3D" id="3.30.160.140">
    <property type="entry name" value="Shew3726-like"/>
    <property type="match status" value="1"/>
</dbReference>
<evidence type="ECO:0000313" key="2">
    <source>
        <dbReference type="Proteomes" id="UP000664658"/>
    </source>
</evidence>
<dbReference type="Proteomes" id="UP000664658">
    <property type="component" value="Unassembled WGS sequence"/>
</dbReference>
<reference evidence="1" key="1">
    <citation type="submission" date="2021-03" db="EMBL/GenBank/DDBJ databases">
        <title>Plesiomonas shigelloides zfcc0051, isolated from zebrafish feces.</title>
        <authorList>
            <person name="Vanderhoek Z."/>
            <person name="Gaulke C."/>
        </authorList>
    </citation>
    <scope>NUCLEOTIDE SEQUENCE</scope>
    <source>
        <strain evidence="1">Zfcc0051</strain>
    </source>
</reference>
<dbReference type="RefSeq" id="WP_039045909.1">
    <property type="nucleotide sequence ID" value="NZ_CP050969.1"/>
</dbReference>
<dbReference type="SUPFAM" id="SSF160272">
    <property type="entry name" value="Shew3726-like"/>
    <property type="match status" value="1"/>
</dbReference>
<accession>A0A379CL32</accession>
<dbReference type="EMBL" id="JAFNAA010000025">
    <property type="protein sequence ID" value="MBO1109690.1"/>
    <property type="molecule type" value="Genomic_DNA"/>
</dbReference>